<evidence type="ECO:0000313" key="1">
    <source>
        <dbReference type="EMBL" id="TWV99822.1"/>
    </source>
</evidence>
<evidence type="ECO:0000313" key="2">
    <source>
        <dbReference type="Proteomes" id="UP000318815"/>
    </source>
</evidence>
<dbReference type="RefSeq" id="WP_146305705.1">
    <property type="nucleotide sequence ID" value="NZ_VOHS01000012.1"/>
</dbReference>
<gene>
    <name evidence="1" type="ORF">FEF09_14050</name>
</gene>
<dbReference type="AlphaFoldDB" id="A0A5C6LRJ5"/>
<name>A0A5C6LRJ5_9BACT</name>
<accession>A0A5C6LRJ5</accession>
<sequence>MITAGPRRIPGQQQVDFFLQQRNGRLNYFAVKALKARVQLYRANKPAALAEAKAVIEGAGKWFPWTNLKLVTGNGGFPDRTFLPNISLIFIVRDCMLPTPVVSRPVRPTVLFWRRILQG</sequence>
<keyword evidence="2" id="KW-1185">Reference proteome</keyword>
<reference evidence="1 2" key="1">
    <citation type="submission" date="2019-08" db="EMBL/GenBank/DDBJ databases">
        <title>Whole genome sequencing of chitin degrading bacteria Chitinophaga pinensis YS16.</title>
        <authorList>
            <person name="Singh R.P."/>
            <person name="Manchanda G."/>
            <person name="Maurya I.K."/>
            <person name="Joshi N.K."/>
            <person name="Srivastava A.K."/>
        </authorList>
    </citation>
    <scope>NUCLEOTIDE SEQUENCE [LARGE SCALE GENOMIC DNA]</scope>
    <source>
        <strain evidence="1 2">YS-16</strain>
    </source>
</reference>
<dbReference type="Gene3D" id="1.25.40.390">
    <property type="match status" value="1"/>
</dbReference>
<dbReference type="Proteomes" id="UP000318815">
    <property type="component" value="Unassembled WGS sequence"/>
</dbReference>
<protein>
    <submittedName>
        <fullName evidence="1">Uncharacterized protein</fullName>
    </submittedName>
</protein>
<dbReference type="SUPFAM" id="SSF48452">
    <property type="entry name" value="TPR-like"/>
    <property type="match status" value="1"/>
</dbReference>
<proteinExistence type="predicted"/>
<dbReference type="InterPro" id="IPR011990">
    <property type="entry name" value="TPR-like_helical_dom_sf"/>
</dbReference>
<organism evidence="1 2">
    <name type="scientific">Chitinophaga pinensis</name>
    <dbReference type="NCBI Taxonomy" id="79329"/>
    <lineage>
        <taxon>Bacteria</taxon>
        <taxon>Pseudomonadati</taxon>
        <taxon>Bacteroidota</taxon>
        <taxon>Chitinophagia</taxon>
        <taxon>Chitinophagales</taxon>
        <taxon>Chitinophagaceae</taxon>
        <taxon>Chitinophaga</taxon>
    </lineage>
</organism>
<comment type="caution">
    <text evidence="1">The sequence shown here is derived from an EMBL/GenBank/DDBJ whole genome shotgun (WGS) entry which is preliminary data.</text>
</comment>
<dbReference type="EMBL" id="VOHS01000012">
    <property type="protein sequence ID" value="TWV99822.1"/>
    <property type="molecule type" value="Genomic_DNA"/>
</dbReference>